<sequence>MSSTLLPGVRAVSFDGDGTLWDLRAAMSAALSQTSSHIADRYGLTVAADALARMRDEVARDPDYRSATMEVIRGESFRRCMQRAGLTEGRGPQEVLEFFLEARFTATAPYPEVPEVLSALSQHIPLAYITNGNTILERVGLAGYFKVAIVGQEIGVRKPDPRIYLRACAELDLAPHEVLHVGDDPVEDWAAARQAGLRAVLLDRAGGSDNPSDLSFLLDRIWISGH</sequence>
<dbReference type="EMBL" id="CP097332">
    <property type="protein sequence ID" value="UQX87626.1"/>
    <property type="molecule type" value="Genomic_DNA"/>
</dbReference>
<evidence type="ECO:0000256" key="3">
    <source>
        <dbReference type="ARBA" id="ARBA00022842"/>
    </source>
</evidence>
<comment type="cofactor">
    <cofactor evidence="1">
        <name>Mg(2+)</name>
        <dbReference type="ChEBI" id="CHEBI:18420"/>
    </cofactor>
</comment>
<dbReference type="Proteomes" id="UP001056336">
    <property type="component" value="Chromosome"/>
</dbReference>
<protein>
    <submittedName>
        <fullName evidence="4">HAD family hydrolase</fullName>
    </submittedName>
</protein>
<accession>A0ABY4QVD7</accession>
<reference evidence="4" key="2">
    <citation type="submission" date="2022-05" db="EMBL/GenBank/DDBJ databases">
        <authorList>
            <person name="Kim J.-S."/>
            <person name="Lee K."/>
            <person name="Suh M."/>
            <person name="Eom M."/>
            <person name="Kim J.-S."/>
            <person name="Kim D.-S."/>
            <person name="Ko S.-H."/>
            <person name="Shin Y."/>
            <person name="Lee J.-S."/>
        </authorList>
    </citation>
    <scope>NUCLEOTIDE SEQUENCE</scope>
    <source>
        <strain evidence="4">N237</strain>
    </source>
</reference>
<name>A0ABY4QVD7_9ACTN</name>
<evidence type="ECO:0000313" key="4">
    <source>
        <dbReference type="EMBL" id="UQX87626.1"/>
    </source>
</evidence>
<dbReference type="SFLD" id="SFLDS00003">
    <property type="entry name" value="Haloacid_Dehalogenase"/>
    <property type="match status" value="1"/>
</dbReference>
<gene>
    <name evidence="4" type="ORF">M6D93_15140</name>
</gene>
<dbReference type="NCBIfam" id="TIGR01509">
    <property type="entry name" value="HAD-SF-IA-v3"/>
    <property type="match status" value="1"/>
</dbReference>
<keyword evidence="5" id="KW-1185">Reference proteome</keyword>
<organism evidence="4 5">
    <name type="scientific">Jatrophihabitans telluris</name>
    <dbReference type="NCBI Taxonomy" id="2038343"/>
    <lineage>
        <taxon>Bacteria</taxon>
        <taxon>Bacillati</taxon>
        <taxon>Actinomycetota</taxon>
        <taxon>Actinomycetes</taxon>
        <taxon>Jatrophihabitantales</taxon>
        <taxon>Jatrophihabitantaceae</taxon>
        <taxon>Jatrophihabitans</taxon>
    </lineage>
</organism>
<dbReference type="RefSeq" id="WP_249770331.1">
    <property type="nucleotide sequence ID" value="NZ_CP097332.1"/>
</dbReference>
<dbReference type="InterPro" id="IPR036412">
    <property type="entry name" value="HAD-like_sf"/>
</dbReference>
<dbReference type="InterPro" id="IPR023214">
    <property type="entry name" value="HAD_sf"/>
</dbReference>
<dbReference type="InterPro" id="IPR006439">
    <property type="entry name" value="HAD-SF_hydro_IA"/>
</dbReference>
<dbReference type="NCBIfam" id="TIGR01549">
    <property type="entry name" value="HAD-SF-IA-v1"/>
    <property type="match status" value="1"/>
</dbReference>
<dbReference type="Gene3D" id="1.20.120.1600">
    <property type="match status" value="1"/>
</dbReference>
<evidence type="ECO:0000256" key="2">
    <source>
        <dbReference type="ARBA" id="ARBA00022801"/>
    </source>
</evidence>
<dbReference type="PANTHER" id="PTHR46470:SF4">
    <property type="entry name" value="5-AMINO-6-(5-PHOSPHO-D-RIBITYLAMINO)URACIL PHOSPHATASE YIGB"/>
    <property type="match status" value="1"/>
</dbReference>
<keyword evidence="2 4" id="KW-0378">Hydrolase</keyword>
<dbReference type="PRINTS" id="PR00413">
    <property type="entry name" value="HADHALOGNASE"/>
</dbReference>
<proteinExistence type="predicted"/>
<dbReference type="PANTHER" id="PTHR46470">
    <property type="entry name" value="N-ACYLNEURAMINATE-9-PHOSPHATASE"/>
    <property type="match status" value="1"/>
</dbReference>
<dbReference type="GO" id="GO:0016787">
    <property type="term" value="F:hydrolase activity"/>
    <property type="evidence" value="ECO:0007669"/>
    <property type="project" value="UniProtKB-KW"/>
</dbReference>
<evidence type="ECO:0000313" key="5">
    <source>
        <dbReference type="Proteomes" id="UP001056336"/>
    </source>
</evidence>
<dbReference type="Pfam" id="PF00702">
    <property type="entry name" value="Hydrolase"/>
    <property type="match status" value="1"/>
</dbReference>
<dbReference type="InterPro" id="IPR051400">
    <property type="entry name" value="HAD-like_hydrolase"/>
</dbReference>
<dbReference type="Gene3D" id="3.40.50.1000">
    <property type="entry name" value="HAD superfamily/HAD-like"/>
    <property type="match status" value="1"/>
</dbReference>
<dbReference type="SFLD" id="SFLDG01129">
    <property type="entry name" value="C1.5:_HAD__Beta-PGM__Phosphata"/>
    <property type="match status" value="1"/>
</dbReference>
<reference evidence="4" key="1">
    <citation type="journal article" date="2018" name="Int. J. Syst. Evol. Microbiol.">
        <title>Jatrophihabitans telluris sp. nov., isolated from sediment soil of lava forest wetlands and the emended description of the genus Jatrophihabitans.</title>
        <authorList>
            <person name="Lee K.C."/>
            <person name="Suh M.K."/>
            <person name="Eom M.K."/>
            <person name="Kim K.K."/>
            <person name="Kim J.S."/>
            <person name="Kim D.S."/>
            <person name="Ko S.H."/>
            <person name="Shin Y.K."/>
            <person name="Lee J.S."/>
        </authorList>
    </citation>
    <scope>NUCLEOTIDE SEQUENCE</scope>
    <source>
        <strain evidence="4">N237</strain>
    </source>
</reference>
<dbReference type="SUPFAM" id="SSF56784">
    <property type="entry name" value="HAD-like"/>
    <property type="match status" value="1"/>
</dbReference>
<keyword evidence="3" id="KW-0460">Magnesium</keyword>
<evidence type="ECO:0000256" key="1">
    <source>
        <dbReference type="ARBA" id="ARBA00001946"/>
    </source>
</evidence>